<accession>A0AAV8UP47</accession>
<protein>
    <recommendedName>
        <fullName evidence="3">Glycosyltransferase family 2 protein</fullName>
    </recommendedName>
</protein>
<gene>
    <name evidence="1" type="ORF">NDN08_006250</name>
</gene>
<dbReference type="GO" id="GO:0006487">
    <property type="term" value="P:protein N-linked glycosylation"/>
    <property type="evidence" value="ECO:0007669"/>
    <property type="project" value="TreeGrafter"/>
</dbReference>
<dbReference type="PANTHER" id="PTHR10859">
    <property type="entry name" value="GLYCOSYL TRANSFERASE"/>
    <property type="match status" value="1"/>
</dbReference>
<evidence type="ECO:0000313" key="2">
    <source>
        <dbReference type="Proteomes" id="UP001157974"/>
    </source>
</evidence>
<dbReference type="Proteomes" id="UP001157974">
    <property type="component" value="Unassembled WGS sequence"/>
</dbReference>
<proteinExistence type="predicted"/>
<dbReference type="GO" id="GO:0005789">
    <property type="term" value="C:endoplasmic reticulum membrane"/>
    <property type="evidence" value="ECO:0007669"/>
    <property type="project" value="TreeGrafter"/>
</dbReference>
<comment type="caution">
    <text evidence="1">The sequence shown here is derived from an EMBL/GenBank/DDBJ whole genome shotgun (WGS) entry which is preliminary data.</text>
</comment>
<evidence type="ECO:0000313" key="1">
    <source>
        <dbReference type="EMBL" id="KAJ8902932.1"/>
    </source>
</evidence>
<sequence>MEVTAISSIEQILAWIGLVLVISQITKVVQRVSSARDGRTIVGQEFTHPDTNGHPLATSSVFQPPSLEISVVIPVQQGTGKLRLQGLLNEATESLKMNVSNQLWEIVLVGPPGEELTVVGKSFLQMLGYEHIRLLILPSQSSDASGFGGILRRGVLVSRGKFILTCDTSGSVRFSDFVELERTRVAFSTKRGALVLGSRWQKNRNWYSGVVSKLVGAPHLPDPTSPYRWFTNEAAALLFSAMESRRSDGTDEILILSKFAEIPVLSCPIRWTPIPEGTDLLGAIRCVVGTLSTRLLYSSGYYAVSFPTRGGKVEDAFGHVEQNALSRRNADEIGLQRYHSSS</sequence>
<dbReference type="PANTHER" id="PTHR10859:SF91">
    <property type="entry name" value="DOLICHYL-PHOSPHATE BETA-GLUCOSYLTRANSFERASE"/>
    <property type="match status" value="1"/>
</dbReference>
<dbReference type="AlphaFoldDB" id="A0AAV8UP47"/>
<dbReference type="EMBL" id="JAMWBK010000008">
    <property type="protein sequence ID" value="KAJ8902932.1"/>
    <property type="molecule type" value="Genomic_DNA"/>
</dbReference>
<reference evidence="1 2" key="1">
    <citation type="journal article" date="2023" name="Nat. Commun.">
        <title>Origin of minicircular mitochondrial genomes in red algae.</title>
        <authorList>
            <person name="Lee Y."/>
            <person name="Cho C.H."/>
            <person name="Lee Y.M."/>
            <person name="Park S.I."/>
            <person name="Yang J.H."/>
            <person name="West J.A."/>
            <person name="Bhattacharya D."/>
            <person name="Yoon H.S."/>
        </authorList>
    </citation>
    <scope>NUCLEOTIDE SEQUENCE [LARGE SCALE GENOMIC DNA]</scope>
    <source>
        <strain evidence="1 2">CCMP1338</strain>
        <tissue evidence="1">Whole cell</tissue>
    </source>
</reference>
<name>A0AAV8UP47_9RHOD</name>
<organism evidence="1 2">
    <name type="scientific">Rhodosorus marinus</name>
    <dbReference type="NCBI Taxonomy" id="101924"/>
    <lineage>
        <taxon>Eukaryota</taxon>
        <taxon>Rhodophyta</taxon>
        <taxon>Stylonematophyceae</taxon>
        <taxon>Stylonematales</taxon>
        <taxon>Stylonemataceae</taxon>
        <taxon>Rhodosorus</taxon>
    </lineage>
</organism>
<keyword evidence="2" id="KW-1185">Reference proteome</keyword>
<evidence type="ECO:0008006" key="3">
    <source>
        <dbReference type="Google" id="ProtNLM"/>
    </source>
</evidence>